<name>A0A396IYA9_MEDTR</name>
<evidence type="ECO:0000256" key="1">
    <source>
        <dbReference type="SAM" id="SignalP"/>
    </source>
</evidence>
<comment type="caution">
    <text evidence="2">The sequence shown here is derived from an EMBL/GenBank/DDBJ whole genome shotgun (WGS) entry which is preliminary data.</text>
</comment>
<evidence type="ECO:0008006" key="3">
    <source>
        <dbReference type="Google" id="ProtNLM"/>
    </source>
</evidence>
<dbReference type="Proteomes" id="UP000265566">
    <property type="component" value="Chromosome 3"/>
</dbReference>
<feature type="signal peptide" evidence="1">
    <location>
        <begin position="1"/>
        <end position="16"/>
    </location>
</feature>
<feature type="chain" id="PRO_5017357608" description="Transmembrane protein" evidence="1">
    <location>
        <begin position="17"/>
        <end position="60"/>
    </location>
</feature>
<evidence type="ECO:0000313" key="2">
    <source>
        <dbReference type="EMBL" id="RHN67937.1"/>
    </source>
</evidence>
<dbReference type="AlphaFoldDB" id="A0A396IYA9"/>
<reference evidence="2" key="1">
    <citation type="journal article" date="2018" name="Nat. Plants">
        <title>Whole-genome landscape of Medicago truncatula symbiotic genes.</title>
        <authorList>
            <person name="Pecrix Y."/>
            <person name="Gamas P."/>
            <person name="Carrere S."/>
        </authorList>
    </citation>
    <scope>NUCLEOTIDE SEQUENCE</scope>
    <source>
        <tissue evidence="2">Leaves</tissue>
    </source>
</reference>
<dbReference type="EMBL" id="PSQE01000003">
    <property type="protein sequence ID" value="RHN67937.1"/>
    <property type="molecule type" value="Genomic_DNA"/>
</dbReference>
<accession>A0A396IYA9</accession>
<proteinExistence type="predicted"/>
<sequence>MVMLVISFFTLRGVSSSPEDSESVALWSVKMTRRSFLLLGLVFVVVLHDGSGSKFELEGF</sequence>
<protein>
    <recommendedName>
        <fullName evidence="3">Transmembrane protein</fullName>
    </recommendedName>
</protein>
<keyword evidence="1" id="KW-0732">Signal</keyword>
<organism evidence="2">
    <name type="scientific">Medicago truncatula</name>
    <name type="common">Barrel medic</name>
    <name type="synonym">Medicago tribuloides</name>
    <dbReference type="NCBI Taxonomy" id="3880"/>
    <lineage>
        <taxon>Eukaryota</taxon>
        <taxon>Viridiplantae</taxon>
        <taxon>Streptophyta</taxon>
        <taxon>Embryophyta</taxon>
        <taxon>Tracheophyta</taxon>
        <taxon>Spermatophyta</taxon>
        <taxon>Magnoliopsida</taxon>
        <taxon>eudicotyledons</taxon>
        <taxon>Gunneridae</taxon>
        <taxon>Pentapetalae</taxon>
        <taxon>rosids</taxon>
        <taxon>fabids</taxon>
        <taxon>Fabales</taxon>
        <taxon>Fabaceae</taxon>
        <taxon>Papilionoideae</taxon>
        <taxon>50 kb inversion clade</taxon>
        <taxon>NPAAA clade</taxon>
        <taxon>Hologalegina</taxon>
        <taxon>IRL clade</taxon>
        <taxon>Trifolieae</taxon>
        <taxon>Medicago</taxon>
    </lineage>
</organism>
<gene>
    <name evidence="2" type="ORF">MtrunA17_Chr3g0108251</name>
</gene>
<dbReference type="Gramene" id="rna16200">
    <property type="protein sequence ID" value="RHN67937.1"/>
    <property type="gene ID" value="gene16200"/>
</dbReference>